<accession>A0A1F7ZJE9</accession>
<evidence type="ECO:0000313" key="1">
    <source>
        <dbReference type="EMBL" id="OGM39570.1"/>
    </source>
</evidence>
<organism evidence="1 2">
    <name type="scientific">Aspergillus bombycis</name>
    <dbReference type="NCBI Taxonomy" id="109264"/>
    <lineage>
        <taxon>Eukaryota</taxon>
        <taxon>Fungi</taxon>
        <taxon>Dikarya</taxon>
        <taxon>Ascomycota</taxon>
        <taxon>Pezizomycotina</taxon>
        <taxon>Eurotiomycetes</taxon>
        <taxon>Eurotiomycetidae</taxon>
        <taxon>Eurotiales</taxon>
        <taxon>Aspergillaceae</taxon>
        <taxon>Aspergillus</taxon>
    </lineage>
</organism>
<dbReference type="GeneID" id="34455172"/>
<comment type="caution">
    <text evidence="1">The sequence shown here is derived from an EMBL/GenBank/DDBJ whole genome shotgun (WGS) entry which is preliminary data.</text>
</comment>
<reference evidence="1 2" key="1">
    <citation type="journal article" date="2016" name="Genome Biol. Evol.">
        <title>Draft genome sequence of an aflatoxigenic Aspergillus species, A. bombycis.</title>
        <authorList>
            <person name="Moore G.G."/>
            <person name="Mack B.M."/>
            <person name="Beltz S.B."/>
            <person name="Gilbert M.K."/>
        </authorList>
    </citation>
    <scope>NUCLEOTIDE SEQUENCE [LARGE SCALE GENOMIC DNA]</scope>
    <source>
        <strain evidence="2">NRRL 26010</strain>
    </source>
</reference>
<sequence length="297" mass="33361">MSNILYQFDPDGDVTFIIERAPKSLPQSLSDLNASLLSKSYASRLDPAKTSGLSLHIRASSKHLILASPQFRATFQNGFQEGNELRSAGHIEMRIGDWEAVPFLLLMAILHGRTRLVPQSLCLGWLTKMAVLVDYYQCYEAVAMAFLKDQAFKFVTKHIQLEHTEKVFANNLAIPAKVIATLQTSRETRICNVMDALYALFHHLRYGPQLCSFECDMMRLVALTKGMQKFGILSETPQRPAVGYSFMKLRAACLSMNRDHTHCCKLMPEVLKVLGEEYNSLNRGLTLGSFAPQGQKP</sequence>
<dbReference type="EMBL" id="LYCR01000193">
    <property type="protein sequence ID" value="OGM39570.1"/>
    <property type="molecule type" value="Genomic_DNA"/>
</dbReference>
<dbReference type="AlphaFoldDB" id="A0A1F7ZJE9"/>
<evidence type="ECO:0000313" key="2">
    <source>
        <dbReference type="Proteomes" id="UP000179179"/>
    </source>
</evidence>
<proteinExistence type="predicted"/>
<evidence type="ECO:0008006" key="3">
    <source>
        <dbReference type="Google" id="ProtNLM"/>
    </source>
</evidence>
<gene>
    <name evidence="1" type="ORF">ABOM_011782</name>
</gene>
<dbReference type="RefSeq" id="XP_022383287.1">
    <property type="nucleotide sequence ID" value="XM_022538910.1"/>
</dbReference>
<dbReference type="Proteomes" id="UP000179179">
    <property type="component" value="Unassembled WGS sequence"/>
</dbReference>
<protein>
    <recommendedName>
        <fullName evidence="3">BTB domain-containing protein</fullName>
    </recommendedName>
</protein>
<dbReference type="STRING" id="109264.A0A1F7ZJE9"/>
<name>A0A1F7ZJE9_9EURO</name>
<dbReference type="OrthoDB" id="5275938at2759"/>
<keyword evidence="2" id="KW-1185">Reference proteome</keyword>